<dbReference type="KEGG" id="cmo:107991802"/>
<reference evidence="3" key="2">
    <citation type="submission" date="2025-04" db="UniProtKB">
        <authorList>
            <consortium name="RefSeq"/>
        </authorList>
    </citation>
    <scope>IDENTIFICATION</scope>
</reference>
<dbReference type="Proteomes" id="UP001652600">
    <property type="component" value="Chromosome 1"/>
</dbReference>
<name>A0A1S4E356_CUCME</name>
<dbReference type="OrthoDB" id="985898at2759"/>
<dbReference type="InParanoid" id="A0A1S4E356"/>
<evidence type="ECO:0000313" key="1">
    <source>
        <dbReference type="EnsemblPlants" id="MELO3C023587.2.1"/>
    </source>
</evidence>
<dbReference type="Gramene" id="MELO3C023587.2.1">
    <property type="protein sequence ID" value="MELO3C023587.2.1"/>
    <property type="gene ID" value="MELO3C023587.2"/>
</dbReference>
<keyword evidence="2" id="KW-1185">Reference proteome</keyword>
<sequence length="304" mass="33366">MPLLLQTFNKFCSKLDNRHPNRHGSKLASFSLSRLHAFEDDVSACLNHLLLSTSASKPLSFHYLLQLLQGLLPTIHQSFAKLVVDLEYPVGRWRADLVDGYLNYSLNLLDLLNSISFSLTQLGNSRVSLSYALSLIQSSPAMAVSRLKPIALKRYSEGLEIRGNVKDLKKGCSGEERAIEKALATMEGIGYWICGIVLSGCEGDATAYLEMRRLASGVTVPAFKALDSVISAVVAGKGSVPEEVEEVNVAVEMIIGGSGEAVEEMRKRMGRLEKTVEGMGKEVDGRFSEVLDGRTRMLDVFRHS</sequence>
<dbReference type="GeneID" id="107991802"/>
<protein>
    <submittedName>
        <fullName evidence="3">UPF0496 protein 4-like</fullName>
    </submittedName>
</protein>
<reference evidence="1" key="1">
    <citation type="submission" date="2023-03" db="UniProtKB">
        <authorList>
            <consortium name="EnsemblPlants"/>
        </authorList>
    </citation>
    <scope>IDENTIFICATION</scope>
</reference>
<accession>A0A1S4E356</accession>
<organism evidence="2 3">
    <name type="scientific">Cucumis melo</name>
    <name type="common">Muskmelon</name>
    <dbReference type="NCBI Taxonomy" id="3656"/>
    <lineage>
        <taxon>Eukaryota</taxon>
        <taxon>Viridiplantae</taxon>
        <taxon>Streptophyta</taxon>
        <taxon>Embryophyta</taxon>
        <taxon>Tracheophyta</taxon>
        <taxon>Spermatophyta</taxon>
        <taxon>Magnoliopsida</taxon>
        <taxon>eudicotyledons</taxon>
        <taxon>Gunneridae</taxon>
        <taxon>Pentapetalae</taxon>
        <taxon>rosids</taxon>
        <taxon>fabids</taxon>
        <taxon>Cucurbitales</taxon>
        <taxon>Cucurbitaceae</taxon>
        <taxon>Benincaseae</taxon>
        <taxon>Cucumis</taxon>
    </lineage>
</organism>
<evidence type="ECO:0000313" key="3">
    <source>
        <dbReference type="RefSeq" id="XP_016902661.1"/>
    </source>
</evidence>
<gene>
    <name evidence="3" type="primary">LOC107991802</name>
    <name evidence="1" type="synonym">107991802</name>
</gene>
<dbReference type="PANTHER" id="PTHR31509">
    <property type="entry name" value="BPS1-LIKE PROTEIN"/>
    <property type="match status" value="1"/>
</dbReference>
<reference evidence="2" key="3">
    <citation type="submission" date="2025-05" db="UniProtKB">
        <authorList>
            <consortium name="RefSeq"/>
        </authorList>
    </citation>
    <scope>NUCLEOTIDE SEQUENCE [LARGE SCALE GENOMIC DNA]</scope>
</reference>
<dbReference type="EnsemblPlants" id="MELO3C023587.2.1">
    <property type="protein sequence ID" value="MELO3C023587.2.1"/>
    <property type="gene ID" value="MELO3C023587.2"/>
</dbReference>
<dbReference type="RefSeq" id="XP_016902661.1">
    <property type="nucleotide sequence ID" value="XM_017047172.1"/>
</dbReference>
<evidence type="ECO:0000313" key="2">
    <source>
        <dbReference type="Proteomes" id="UP001652600"/>
    </source>
</evidence>
<dbReference type="AlphaFoldDB" id="A0A1S4E356"/>
<proteinExistence type="predicted"/>